<evidence type="ECO:0000313" key="8">
    <source>
        <dbReference type="EMBL" id="SAK83231.1"/>
    </source>
</evidence>
<evidence type="ECO:0000256" key="5">
    <source>
        <dbReference type="ARBA" id="ARBA00022839"/>
    </source>
</evidence>
<dbReference type="GO" id="GO:0005829">
    <property type="term" value="C:cytosol"/>
    <property type="evidence" value="ECO:0007669"/>
    <property type="project" value="TreeGrafter"/>
</dbReference>
<keyword evidence="5 6" id="KW-0269">Exonuclease</keyword>
<evidence type="ECO:0000256" key="7">
    <source>
        <dbReference type="SAM" id="MobiDB-lite"/>
    </source>
</evidence>
<reference evidence="8" key="1">
    <citation type="submission" date="2016-01" db="EMBL/GenBank/DDBJ databases">
        <authorList>
            <person name="Peeters C."/>
        </authorList>
    </citation>
    <scope>NUCLEOTIDE SEQUENCE [LARGE SCALE GENOMIC DNA]</scope>
    <source>
        <strain evidence="8">LMG 29318</strain>
    </source>
</reference>
<proteinExistence type="inferred from homology"/>
<organism evidence="8 9">
    <name type="scientific">Caballeronia catudaia</name>
    <dbReference type="NCBI Taxonomy" id="1777136"/>
    <lineage>
        <taxon>Bacteria</taxon>
        <taxon>Pseudomonadati</taxon>
        <taxon>Pseudomonadota</taxon>
        <taxon>Betaproteobacteria</taxon>
        <taxon>Burkholderiales</taxon>
        <taxon>Burkholderiaceae</taxon>
        <taxon>Caballeronia</taxon>
    </lineage>
</organism>
<dbReference type="AlphaFoldDB" id="A0A158CLQ4"/>
<dbReference type="PANTHER" id="PTHR34137:SF1">
    <property type="entry name" value="EXODEOXYRIBONUCLEASE 7 SMALL SUBUNIT"/>
    <property type="match status" value="1"/>
</dbReference>
<keyword evidence="2 6" id="KW-0963">Cytoplasm</keyword>
<dbReference type="NCBIfam" id="NF002141">
    <property type="entry name" value="PRK00977.1-5"/>
    <property type="match status" value="1"/>
</dbReference>
<keyword evidence="9" id="KW-1185">Reference proteome</keyword>
<comment type="subcellular location">
    <subcellularLocation>
        <location evidence="6">Cytoplasm</location>
    </subcellularLocation>
</comment>
<dbReference type="GO" id="GO:0008855">
    <property type="term" value="F:exodeoxyribonuclease VII activity"/>
    <property type="evidence" value="ECO:0007669"/>
    <property type="project" value="UniProtKB-UniRule"/>
</dbReference>
<accession>A0A158CLQ4</accession>
<dbReference type="EC" id="3.1.11.6" evidence="6"/>
<evidence type="ECO:0000313" key="9">
    <source>
        <dbReference type="Proteomes" id="UP000054870"/>
    </source>
</evidence>
<dbReference type="RefSeq" id="WP_061127089.1">
    <property type="nucleotide sequence ID" value="NZ_FCOF02000034.1"/>
</dbReference>
<dbReference type="Proteomes" id="UP000054870">
    <property type="component" value="Unassembled WGS sequence"/>
</dbReference>
<dbReference type="PANTHER" id="PTHR34137">
    <property type="entry name" value="EXODEOXYRIBONUCLEASE 7 SMALL SUBUNIT"/>
    <property type="match status" value="1"/>
</dbReference>
<protein>
    <recommendedName>
        <fullName evidence="6">Exodeoxyribonuclease 7 small subunit</fullName>
        <ecNumber evidence="6">3.1.11.6</ecNumber>
    </recommendedName>
    <alternativeName>
        <fullName evidence="6">Exodeoxyribonuclease VII small subunit</fullName>
        <shortName evidence="6">Exonuclease VII small subunit</shortName>
    </alternativeName>
</protein>
<feature type="region of interest" description="Disordered" evidence="7">
    <location>
        <begin position="91"/>
        <end position="111"/>
    </location>
</feature>
<comment type="catalytic activity">
    <reaction evidence="6">
        <text>Exonucleolytic cleavage in either 5'- to 3'- or 3'- to 5'-direction to yield nucleoside 5'-phosphates.</text>
        <dbReference type="EC" id="3.1.11.6"/>
    </reaction>
</comment>
<comment type="caution">
    <text evidence="8">The sequence shown here is derived from an EMBL/GenBank/DDBJ whole genome shotgun (WGS) entry which is preliminary data.</text>
</comment>
<evidence type="ECO:0000256" key="4">
    <source>
        <dbReference type="ARBA" id="ARBA00022801"/>
    </source>
</evidence>
<comment type="similarity">
    <text evidence="1 6">Belongs to the XseB family.</text>
</comment>
<feature type="region of interest" description="Disordered" evidence="7">
    <location>
        <begin position="1"/>
        <end position="26"/>
    </location>
</feature>
<dbReference type="GO" id="GO:0009318">
    <property type="term" value="C:exodeoxyribonuclease VII complex"/>
    <property type="evidence" value="ECO:0007669"/>
    <property type="project" value="UniProtKB-UniRule"/>
</dbReference>
<dbReference type="NCBIfam" id="TIGR01280">
    <property type="entry name" value="xseB"/>
    <property type="match status" value="1"/>
</dbReference>
<evidence type="ECO:0000256" key="1">
    <source>
        <dbReference type="ARBA" id="ARBA00009998"/>
    </source>
</evidence>
<evidence type="ECO:0000256" key="3">
    <source>
        <dbReference type="ARBA" id="ARBA00022722"/>
    </source>
</evidence>
<comment type="subunit">
    <text evidence="6">Heterooligomer composed of large and small subunits.</text>
</comment>
<gene>
    <name evidence="6" type="primary">xseB</name>
    <name evidence="8" type="ORF">AWB75_05374</name>
</gene>
<dbReference type="SUPFAM" id="SSF116842">
    <property type="entry name" value="XseB-like"/>
    <property type="match status" value="1"/>
</dbReference>
<dbReference type="EMBL" id="FCOF02000034">
    <property type="protein sequence ID" value="SAK83231.1"/>
    <property type="molecule type" value="Genomic_DNA"/>
</dbReference>
<keyword evidence="4 6" id="KW-0378">Hydrolase</keyword>
<evidence type="ECO:0000256" key="6">
    <source>
        <dbReference type="HAMAP-Rule" id="MF_00337"/>
    </source>
</evidence>
<dbReference type="HAMAP" id="MF_00337">
    <property type="entry name" value="Exonuc_7_S"/>
    <property type="match status" value="1"/>
</dbReference>
<name>A0A158CLQ4_9BURK</name>
<dbReference type="Pfam" id="PF02609">
    <property type="entry name" value="Exonuc_VII_S"/>
    <property type="match status" value="1"/>
</dbReference>
<evidence type="ECO:0000256" key="2">
    <source>
        <dbReference type="ARBA" id="ARBA00022490"/>
    </source>
</evidence>
<dbReference type="Gene3D" id="1.10.287.1040">
    <property type="entry name" value="Exonuclease VII, small subunit"/>
    <property type="match status" value="1"/>
</dbReference>
<dbReference type="OrthoDB" id="287668at2"/>
<dbReference type="InterPro" id="IPR037004">
    <property type="entry name" value="Exonuc_VII_ssu_sf"/>
</dbReference>
<keyword evidence="3 6" id="KW-0540">Nuclease</keyword>
<dbReference type="InterPro" id="IPR003761">
    <property type="entry name" value="Exonuc_VII_S"/>
</dbReference>
<comment type="function">
    <text evidence="6">Bidirectionally degrades single-stranded DNA into large acid-insoluble oligonucleotides, which are then degraded further into small acid-soluble oligonucleotides.</text>
</comment>
<sequence>MAKTAAQETDEKSGADVESPDAAQLPQNYEAALAELESLVARMEEGALSLEESLAAYRRGAALVGFCQQQLEKVEQQVRVLDGETLKPLPAEVKRATQSAGAGNDSGDDDL</sequence>
<dbReference type="GO" id="GO:0006308">
    <property type="term" value="P:DNA catabolic process"/>
    <property type="evidence" value="ECO:0007669"/>
    <property type="project" value="UniProtKB-UniRule"/>
</dbReference>